<dbReference type="AlphaFoldDB" id="E7MZM3"/>
<evidence type="ECO:0000256" key="1">
    <source>
        <dbReference type="ARBA" id="ARBA00008348"/>
    </source>
</evidence>
<dbReference type="InterPro" id="IPR020094">
    <property type="entry name" value="TruA/RsuA/RluB/E/F_N"/>
</dbReference>
<keyword evidence="3 5" id="KW-0413">Isomerase</keyword>
<evidence type="ECO:0000256" key="4">
    <source>
        <dbReference type="PROSITE-ProRule" id="PRU00182"/>
    </source>
</evidence>
<reference evidence="7 8" key="1">
    <citation type="submission" date="2010-08" db="EMBL/GenBank/DDBJ databases">
        <authorList>
            <person name="Weinstock G."/>
            <person name="Sodergren E."/>
            <person name="Clifton S."/>
            <person name="Fulton L."/>
            <person name="Fulton B."/>
            <person name="Courtney L."/>
            <person name="Fronick C."/>
            <person name="Harrison M."/>
            <person name="Strong C."/>
            <person name="Farmer C."/>
            <person name="Delahaunty K."/>
            <person name="Markovic C."/>
            <person name="Hall O."/>
            <person name="Minx P."/>
            <person name="Tomlinson C."/>
            <person name="Mitreva M."/>
            <person name="Hou S."/>
            <person name="Chen J."/>
            <person name="Wollam A."/>
            <person name="Pepin K.H."/>
            <person name="Johnson M."/>
            <person name="Bhonagiri V."/>
            <person name="Zhang X."/>
            <person name="Suruliraj S."/>
            <person name="Warren W."/>
            <person name="Chinwalla A."/>
            <person name="Mardis E.R."/>
            <person name="Wilson R.K."/>
        </authorList>
    </citation>
    <scope>NUCLEOTIDE SEQUENCE [LARGE SCALE GENOMIC DNA]</scope>
    <source>
        <strain evidence="7 8">F0399</strain>
    </source>
</reference>
<keyword evidence="2 4" id="KW-0694">RNA-binding</keyword>
<dbReference type="SUPFAM" id="SSF55120">
    <property type="entry name" value="Pseudouridine synthase"/>
    <property type="match status" value="1"/>
</dbReference>
<dbReference type="HOGENOM" id="CLU_024979_1_2_9"/>
<sequence>MMEERLQKILANAGIASRRSAEEMIRAGRVTVDGVCVTELGRKYDAALHEIAVDGIPVQKETERVYLLLNKPVGYLSTARDDRGRKTVLDLLPHTSARLYPVGRLDADTEGLLLITNDGAMTQGLLHPRYEIDKVYRAEIEGALTPEKLRHLRGGILLEDGITAPARMRILSADDTVTTIEIVIHEGRNRQVRRMFAAVGCRVLRLRRVRFAMLTLKDLPCGASRPLSAEEIRELKVLSGGDVR</sequence>
<keyword evidence="8" id="KW-1185">Reference proteome</keyword>
<dbReference type="GO" id="GO:0000455">
    <property type="term" value="P:enzyme-directed rRNA pseudouridine synthesis"/>
    <property type="evidence" value="ECO:0007669"/>
    <property type="project" value="UniProtKB-ARBA"/>
</dbReference>
<dbReference type="GO" id="GO:0120159">
    <property type="term" value="F:rRNA pseudouridine synthase activity"/>
    <property type="evidence" value="ECO:0007669"/>
    <property type="project" value="UniProtKB-ARBA"/>
</dbReference>
<evidence type="ECO:0000256" key="5">
    <source>
        <dbReference type="RuleBase" id="RU003887"/>
    </source>
</evidence>
<dbReference type="Pfam" id="PF00849">
    <property type="entry name" value="PseudoU_synth_2"/>
    <property type="match status" value="1"/>
</dbReference>
<dbReference type="SMART" id="SM00363">
    <property type="entry name" value="S4"/>
    <property type="match status" value="1"/>
</dbReference>
<comment type="similarity">
    <text evidence="1 5">Belongs to the pseudouridine synthase RsuA family.</text>
</comment>
<gene>
    <name evidence="7" type="ORF">HMPREF9555_00165</name>
</gene>
<dbReference type="EMBL" id="AECV01000001">
    <property type="protein sequence ID" value="EFW30537.1"/>
    <property type="molecule type" value="Genomic_DNA"/>
</dbReference>
<dbReference type="GO" id="GO:0005829">
    <property type="term" value="C:cytosol"/>
    <property type="evidence" value="ECO:0007669"/>
    <property type="project" value="UniProtKB-ARBA"/>
</dbReference>
<dbReference type="PROSITE" id="PS01149">
    <property type="entry name" value="PSI_RSU"/>
    <property type="match status" value="1"/>
</dbReference>
<dbReference type="Gene3D" id="3.30.70.1560">
    <property type="entry name" value="Alpha-L RNA-binding motif"/>
    <property type="match status" value="1"/>
</dbReference>
<dbReference type="CDD" id="cd00165">
    <property type="entry name" value="S4"/>
    <property type="match status" value="1"/>
</dbReference>
<dbReference type="InterPro" id="IPR006145">
    <property type="entry name" value="PsdUridine_synth_RsuA/RluA"/>
</dbReference>
<dbReference type="PANTHER" id="PTHR47683">
    <property type="entry name" value="PSEUDOURIDINE SYNTHASE FAMILY PROTEIN-RELATED"/>
    <property type="match status" value="1"/>
</dbReference>
<dbReference type="Gene3D" id="3.30.70.580">
    <property type="entry name" value="Pseudouridine synthase I, catalytic domain, N-terminal subdomain"/>
    <property type="match status" value="1"/>
</dbReference>
<feature type="domain" description="RNA-binding S4" evidence="6">
    <location>
        <begin position="4"/>
        <end position="70"/>
    </location>
</feature>
<dbReference type="Proteomes" id="UP000004633">
    <property type="component" value="Unassembled WGS sequence"/>
</dbReference>
<dbReference type="RefSeq" id="WP_009348818.1">
    <property type="nucleotide sequence ID" value="NZ_GL638127.1"/>
</dbReference>
<accession>E7MZM3</accession>
<evidence type="ECO:0000259" key="6">
    <source>
        <dbReference type="SMART" id="SM00363"/>
    </source>
</evidence>
<protein>
    <recommendedName>
        <fullName evidence="5">Pseudouridine synthase</fullName>
        <ecNumber evidence="5">5.4.99.-</ecNumber>
    </recommendedName>
</protein>
<dbReference type="InterPro" id="IPR020103">
    <property type="entry name" value="PsdUridine_synth_cat_dom_sf"/>
</dbReference>
<dbReference type="GO" id="GO:0003723">
    <property type="term" value="F:RNA binding"/>
    <property type="evidence" value="ECO:0007669"/>
    <property type="project" value="UniProtKB-KW"/>
</dbReference>
<evidence type="ECO:0000256" key="2">
    <source>
        <dbReference type="ARBA" id="ARBA00022884"/>
    </source>
</evidence>
<dbReference type="PANTHER" id="PTHR47683:SF2">
    <property type="entry name" value="RNA-BINDING S4 DOMAIN-CONTAINING PROTEIN"/>
    <property type="match status" value="1"/>
</dbReference>
<dbReference type="InterPro" id="IPR036986">
    <property type="entry name" value="S4_RNA-bd_sf"/>
</dbReference>
<dbReference type="PROSITE" id="PS50889">
    <property type="entry name" value="S4"/>
    <property type="match status" value="1"/>
</dbReference>
<dbReference type="NCBIfam" id="TIGR00093">
    <property type="entry name" value="pseudouridine synthase"/>
    <property type="match status" value="1"/>
</dbReference>
<dbReference type="InterPro" id="IPR000748">
    <property type="entry name" value="PsdUridine_synth_RsuA/RluB/E/F"/>
</dbReference>
<dbReference type="STRING" id="749551.HMPREF9555_00165"/>
<dbReference type="InterPro" id="IPR002942">
    <property type="entry name" value="S4_RNA-bd"/>
</dbReference>
<dbReference type="Gene3D" id="3.10.290.10">
    <property type="entry name" value="RNA-binding S4 domain"/>
    <property type="match status" value="1"/>
</dbReference>
<evidence type="ECO:0000313" key="7">
    <source>
        <dbReference type="EMBL" id="EFW30537.1"/>
    </source>
</evidence>
<dbReference type="EC" id="5.4.99.-" evidence="5"/>
<dbReference type="InterPro" id="IPR042092">
    <property type="entry name" value="PsdUridine_s_RsuA/RluB/E/F_cat"/>
</dbReference>
<dbReference type="SUPFAM" id="SSF55174">
    <property type="entry name" value="Alpha-L RNA-binding motif"/>
    <property type="match status" value="1"/>
</dbReference>
<proteinExistence type="inferred from homology"/>
<dbReference type="FunFam" id="3.10.290.10:FF:000003">
    <property type="entry name" value="Pseudouridine synthase"/>
    <property type="match status" value="1"/>
</dbReference>
<dbReference type="FunFam" id="3.30.70.1560:FF:000001">
    <property type="entry name" value="Pseudouridine synthase"/>
    <property type="match status" value="1"/>
</dbReference>
<dbReference type="InterPro" id="IPR050343">
    <property type="entry name" value="RsuA_PseudoU_synthase"/>
</dbReference>
<comment type="caution">
    <text evidence="7">The sequence shown here is derived from an EMBL/GenBank/DDBJ whole genome shotgun (WGS) entry which is preliminary data.</text>
</comment>
<dbReference type="Pfam" id="PF01479">
    <property type="entry name" value="S4"/>
    <property type="match status" value="1"/>
</dbReference>
<name>E7MZM3_9FIRM</name>
<dbReference type="InterPro" id="IPR018496">
    <property type="entry name" value="PsdUridine_synth_RsuA/RluB_CS"/>
</dbReference>
<organism evidence="7 8">
    <name type="scientific">Selenomonas artemidis F0399</name>
    <dbReference type="NCBI Taxonomy" id="749551"/>
    <lineage>
        <taxon>Bacteria</taxon>
        <taxon>Bacillati</taxon>
        <taxon>Bacillota</taxon>
        <taxon>Negativicutes</taxon>
        <taxon>Selenomonadales</taxon>
        <taxon>Selenomonadaceae</taxon>
        <taxon>Selenomonas</taxon>
    </lineage>
</organism>
<dbReference type="CDD" id="cd02870">
    <property type="entry name" value="PseudoU_synth_RsuA_like"/>
    <property type="match status" value="1"/>
</dbReference>
<evidence type="ECO:0000313" key="8">
    <source>
        <dbReference type="Proteomes" id="UP000004633"/>
    </source>
</evidence>
<evidence type="ECO:0000256" key="3">
    <source>
        <dbReference type="ARBA" id="ARBA00023235"/>
    </source>
</evidence>